<feature type="domain" description="ABC transporter" evidence="4">
    <location>
        <begin position="4"/>
        <end position="255"/>
    </location>
</feature>
<dbReference type="Proteomes" id="UP000430975">
    <property type="component" value="Unassembled WGS sequence"/>
</dbReference>
<dbReference type="PANTHER" id="PTHR42855">
    <property type="entry name" value="ABC TRANSPORTER ATP-BINDING SUBUNIT"/>
    <property type="match status" value="1"/>
</dbReference>
<dbReference type="RefSeq" id="WP_153863099.1">
    <property type="nucleotide sequence ID" value="NZ_WJQS01000002.1"/>
</dbReference>
<dbReference type="InterPro" id="IPR017871">
    <property type="entry name" value="ABC_transporter-like_CS"/>
</dbReference>
<dbReference type="InterPro" id="IPR032781">
    <property type="entry name" value="ABC_tran_Xtn"/>
</dbReference>
<reference evidence="5 6" key="1">
    <citation type="submission" date="2019-11" db="EMBL/GenBank/DDBJ databases">
        <title>Characterisation of Fundicoccus ignavus gen. nov. sp. nov., a novel genus of the family Aerococcaceae isolated from bulk tank milk.</title>
        <authorList>
            <person name="Siebert A."/>
            <person name="Huptas C."/>
            <person name="Wenning M."/>
            <person name="Scherer S."/>
            <person name="Doll E.V."/>
        </authorList>
    </citation>
    <scope>NUCLEOTIDE SEQUENCE [LARGE SCALE GENOMIC DNA]</scope>
    <source>
        <strain evidence="5 6">WS4759</strain>
    </source>
</reference>
<dbReference type="InterPro" id="IPR003439">
    <property type="entry name" value="ABC_transporter-like_ATP-bd"/>
</dbReference>
<dbReference type="InterPro" id="IPR037118">
    <property type="entry name" value="Val-tRNA_synth_C_sf"/>
</dbReference>
<organism evidence="5 6">
    <name type="scientific">Fundicoccus ignavus</name>
    <dbReference type="NCBI Taxonomy" id="2664442"/>
    <lineage>
        <taxon>Bacteria</taxon>
        <taxon>Bacillati</taxon>
        <taxon>Bacillota</taxon>
        <taxon>Bacilli</taxon>
        <taxon>Lactobacillales</taxon>
        <taxon>Aerococcaceae</taxon>
        <taxon>Fundicoccus</taxon>
    </lineage>
</organism>
<evidence type="ECO:0000256" key="3">
    <source>
        <dbReference type="SAM" id="Coils"/>
    </source>
</evidence>
<evidence type="ECO:0000259" key="4">
    <source>
        <dbReference type="PROSITE" id="PS50893"/>
    </source>
</evidence>
<dbReference type="GO" id="GO:0016887">
    <property type="term" value="F:ATP hydrolysis activity"/>
    <property type="evidence" value="ECO:0007669"/>
    <property type="project" value="InterPro"/>
</dbReference>
<protein>
    <submittedName>
        <fullName evidence="5">ATP-binding cassette domain-containing protein</fullName>
    </submittedName>
</protein>
<keyword evidence="1" id="KW-0547">Nucleotide-binding</keyword>
<feature type="coiled-coil region" evidence="3">
    <location>
        <begin position="233"/>
        <end position="260"/>
    </location>
</feature>
<dbReference type="Pfam" id="PF00005">
    <property type="entry name" value="ABC_tran"/>
    <property type="match status" value="2"/>
</dbReference>
<evidence type="ECO:0000256" key="2">
    <source>
        <dbReference type="ARBA" id="ARBA00022840"/>
    </source>
</evidence>
<dbReference type="InterPro" id="IPR051309">
    <property type="entry name" value="ABCF_ATPase"/>
</dbReference>
<proteinExistence type="predicted"/>
<keyword evidence="2 5" id="KW-0067">ATP-binding</keyword>
<dbReference type="Gene3D" id="3.40.50.300">
    <property type="entry name" value="P-loop containing nucleotide triphosphate hydrolases"/>
    <property type="match status" value="2"/>
</dbReference>
<evidence type="ECO:0000256" key="1">
    <source>
        <dbReference type="ARBA" id="ARBA00022741"/>
    </source>
</evidence>
<dbReference type="PROSITE" id="PS00211">
    <property type="entry name" value="ABC_TRANSPORTER_1"/>
    <property type="match status" value="1"/>
</dbReference>
<gene>
    <name evidence="5" type="ORF">GIY09_02035</name>
</gene>
<dbReference type="InterPro" id="IPR003593">
    <property type="entry name" value="AAA+_ATPase"/>
</dbReference>
<keyword evidence="6" id="KW-1185">Reference proteome</keyword>
<evidence type="ECO:0000313" key="6">
    <source>
        <dbReference type="Proteomes" id="UP000430975"/>
    </source>
</evidence>
<feature type="coiled-coil region" evidence="3">
    <location>
        <begin position="578"/>
        <end position="622"/>
    </location>
</feature>
<keyword evidence="3" id="KW-0175">Coiled coil</keyword>
<dbReference type="AlphaFoldDB" id="A0A6I2GBS0"/>
<dbReference type="GO" id="GO:0005524">
    <property type="term" value="F:ATP binding"/>
    <property type="evidence" value="ECO:0007669"/>
    <property type="project" value="UniProtKB-KW"/>
</dbReference>
<dbReference type="CDD" id="cd03221">
    <property type="entry name" value="ABCF_EF-3"/>
    <property type="match status" value="2"/>
</dbReference>
<dbReference type="PROSITE" id="PS50893">
    <property type="entry name" value="ABC_TRANSPORTER_2"/>
    <property type="match status" value="2"/>
</dbReference>
<dbReference type="GO" id="GO:0003677">
    <property type="term" value="F:DNA binding"/>
    <property type="evidence" value="ECO:0007669"/>
    <property type="project" value="InterPro"/>
</dbReference>
<dbReference type="Pfam" id="PF12848">
    <property type="entry name" value="ABC_tran_Xtn"/>
    <property type="match status" value="1"/>
</dbReference>
<name>A0A6I2GBS0_9LACT</name>
<sequence length="631" mass="72101">MKELTIENLHKTYGTKTLLAGIDFMIRTGDRVGLIGPNGTGKSSFLKVIAGLDNYDDGLINHPNQYSIAYLDQNPEFDEAKSILETVYDSNAPQIQLVLNYENIRIELEADPMNERLQTNFTRITDEMNTKEGWDVEVRARTILSQLGLNDLSRSIASCSGGERKRIGIAQVLIAEPDLLILDEPTNHLDVQSIQWLEKYLATYKGALLLVTHDRYFLERVVNKIIELKHGHLTAYEGNYETYLEKKADLEAQTARHQEKQDSLFKSELAWMRKGAKARTTKQQARIERFNDLKQNIQKRDVDADGFQFEFEQQRIGSRIMELEEVSVKIADINVIDNFTKSFVKGERIGIIGENGVGKSTLMNTLAGLHPIASGTYEIGQTVRLAYYRQLDQDLPGETRVLSYLTKIADDFPMPDGTKANASQLLEQFNFPRVTHGQEIKHLSGGERRRLYLLSLLVQQPNVLILDEPTNDLDIDTLTVLEDYVDRFEGVVLIVSHDRYFLDKTVDQLLELTGNGQFELSWGNYSDYLAKQDQLAAQEKAAVVEKSVEKITQVENTEKAKRMTYQEKKEWATILDDIEKAEQRIEGIQTEMNSITSDAVRLIELQEELDSLDEALLNYYERYEYLSELSE</sequence>
<dbReference type="SUPFAM" id="SSF52540">
    <property type="entry name" value="P-loop containing nucleoside triphosphate hydrolases"/>
    <property type="match status" value="2"/>
</dbReference>
<dbReference type="SMART" id="SM00382">
    <property type="entry name" value="AAA"/>
    <property type="match status" value="2"/>
</dbReference>
<accession>A0A6I2GBS0</accession>
<dbReference type="InterPro" id="IPR027417">
    <property type="entry name" value="P-loop_NTPase"/>
</dbReference>
<dbReference type="EMBL" id="WJQS01000002">
    <property type="protein sequence ID" value="MRI84676.1"/>
    <property type="molecule type" value="Genomic_DNA"/>
</dbReference>
<feature type="domain" description="ABC transporter" evidence="4">
    <location>
        <begin position="321"/>
        <end position="539"/>
    </location>
</feature>
<comment type="caution">
    <text evidence="5">The sequence shown here is derived from an EMBL/GenBank/DDBJ whole genome shotgun (WGS) entry which is preliminary data.</text>
</comment>
<dbReference type="PANTHER" id="PTHR42855:SF1">
    <property type="entry name" value="ABC TRANSPORTER DOMAIN-CONTAINING PROTEIN"/>
    <property type="match status" value="1"/>
</dbReference>
<dbReference type="Gene3D" id="1.10.287.380">
    <property type="entry name" value="Valyl-tRNA synthetase, C-terminal domain"/>
    <property type="match status" value="1"/>
</dbReference>
<dbReference type="Pfam" id="PF16326">
    <property type="entry name" value="ABC_tran_CTD"/>
    <property type="match status" value="1"/>
</dbReference>
<dbReference type="FunFam" id="3.40.50.300:FF:000011">
    <property type="entry name" value="Putative ABC transporter ATP-binding component"/>
    <property type="match status" value="1"/>
</dbReference>
<dbReference type="InterPro" id="IPR032524">
    <property type="entry name" value="ABC_tran_C"/>
</dbReference>
<evidence type="ECO:0000313" key="5">
    <source>
        <dbReference type="EMBL" id="MRI84676.1"/>
    </source>
</evidence>